<gene>
    <name evidence="5" type="ORF">BLA29_013181</name>
</gene>
<evidence type="ECO:0000256" key="2">
    <source>
        <dbReference type="ARBA" id="ARBA00022679"/>
    </source>
</evidence>
<dbReference type="Pfam" id="PF01564">
    <property type="entry name" value="Spermine_synth"/>
    <property type="match status" value="1"/>
</dbReference>
<dbReference type="GO" id="GO:0016768">
    <property type="term" value="F:spermine synthase activity"/>
    <property type="evidence" value="ECO:0007669"/>
    <property type="project" value="InterPro"/>
</dbReference>
<evidence type="ECO:0000256" key="1">
    <source>
        <dbReference type="ARBA" id="ARBA00007867"/>
    </source>
</evidence>
<dbReference type="InterPro" id="IPR015576">
    <property type="entry name" value="Spermine_synthase_animal"/>
</dbReference>
<comment type="similarity">
    <text evidence="1">Belongs to the spermidine/spermine synthase family.</text>
</comment>
<keyword evidence="3" id="KW-0620">Polyamine biosynthesis</keyword>
<dbReference type="OrthoDB" id="5953636at2759"/>
<dbReference type="Gene3D" id="3.40.50.150">
    <property type="entry name" value="Vaccinia Virus protein VP39"/>
    <property type="match status" value="1"/>
</dbReference>
<feature type="domain" description="PABS" evidence="4">
    <location>
        <begin position="1"/>
        <end position="81"/>
    </location>
</feature>
<dbReference type="Proteomes" id="UP000194236">
    <property type="component" value="Unassembled WGS sequence"/>
</dbReference>
<accession>A0A1Y3BMS9</accession>
<keyword evidence="2 3" id="KW-0808">Transferase</keyword>
<reference evidence="5 6" key="1">
    <citation type="submission" date="2017-03" db="EMBL/GenBank/DDBJ databases">
        <title>Genome Survey of Euroglyphus maynei.</title>
        <authorList>
            <person name="Arlian L.G."/>
            <person name="Morgan M.S."/>
            <person name="Rider S.D."/>
        </authorList>
    </citation>
    <scope>NUCLEOTIDE SEQUENCE [LARGE SCALE GENOMIC DNA]</scope>
    <source>
        <strain evidence="5">Arlian Lab</strain>
        <tissue evidence="5">Whole body</tissue>
    </source>
</reference>
<proteinExistence type="inferred from homology"/>
<evidence type="ECO:0000256" key="3">
    <source>
        <dbReference type="PROSITE-ProRule" id="PRU00354"/>
    </source>
</evidence>
<evidence type="ECO:0000259" key="4">
    <source>
        <dbReference type="PROSITE" id="PS51006"/>
    </source>
</evidence>
<dbReference type="GO" id="GO:0006597">
    <property type="term" value="P:spermine biosynthetic process"/>
    <property type="evidence" value="ECO:0007669"/>
    <property type="project" value="InterPro"/>
</dbReference>
<feature type="active site" description="Proton acceptor" evidence="3">
    <location>
        <position position="59"/>
    </location>
</feature>
<evidence type="ECO:0000313" key="5">
    <source>
        <dbReference type="EMBL" id="OTF81304.1"/>
    </source>
</evidence>
<feature type="non-terminal residue" evidence="5">
    <location>
        <position position="81"/>
    </location>
</feature>
<name>A0A1Y3BMS9_EURMA</name>
<dbReference type="SUPFAM" id="SSF53335">
    <property type="entry name" value="S-adenosyl-L-methionine-dependent methyltransferases"/>
    <property type="match status" value="1"/>
</dbReference>
<dbReference type="PANTHER" id="PTHR46315:SF1">
    <property type="entry name" value="SPERMINE SYNTHASE"/>
    <property type="match status" value="1"/>
</dbReference>
<dbReference type="EMBL" id="MUJZ01014309">
    <property type="protein sequence ID" value="OTF81304.1"/>
    <property type="molecule type" value="Genomic_DNA"/>
</dbReference>
<protein>
    <recommendedName>
        <fullName evidence="4">PABS domain-containing protein</fullName>
    </recommendedName>
</protein>
<dbReference type="PROSITE" id="PS51006">
    <property type="entry name" value="PABS_2"/>
    <property type="match status" value="1"/>
</dbReference>
<dbReference type="InterPro" id="IPR030374">
    <property type="entry name" value="PABS"/>
</dbReference>
<keyword evidence="6" id="KW-1185">Reference proteome</keyword>
<organism evidence="5 6">
    <name type="scientific">Euroglyphus maynei</name>
    <name type="common">Mayne's house dust mite</name>
    <dbReference type="NCBI Taxonomy" id="6958"/>
    <lineage>
        <taxon>Eukaryota</taxon>
        <taxon>Metazoa</taxon>
        <taxon>Ecdysozoa</taxon>
        <taxon>Arthropoda</taxon>
        <taxon>Chelicerata</taxon>
        <taxon>Arachnida</taxon>
        <taxon>Acari</taxon>
        <taxon>Acariformes</taxon>
        <taxon>Sarcoptiformes</taxon>
        <taxon>Astigmata</taxon>
        <taxon>Psoroptidia</taxon>
        <taxon>Analgoidea</taxon>
        <taxon>Pyroglyphidae</taxon>
        <taxon>Pyroglyphinae</taxon>
        <taxon>Euroglyphus</taxon>
    </lineage>
</organism>
<sequence>MIDIDEKVMIYCRKYLRGACGDTLDNFNGNNYQVIVGDCLRYMRDYIEQGKTFDIIFNDLTDIPISTREHRDIIIENDEKL</sequence>
<dbReference type="PANTHER" id="PTHR46315">
    <property type="entry name" value="SPERMINE SYNTHASE"/>
    <property type="match status" value="1"/>
</dbReference>
<dbReference type="AlphaFoldDB" id="A0A1Y3BMS9"/>
<dbReference type="InterPro" id="IPR029063">
    <property type="entry name" value="SAM-dependent_MTases_sf"/>
</dbReference>
<comment type="caution">
    <text evidence="5">The sequence shown here is derived from an EMBL/GenBank/DDBJ whole genome shotgun (WGS) entry which is preliminary data.</text>
</comment>
<evidence type="ECO:0000313" key="6">
    <source>
        <dbReference type="Proteomes" id="UP000194236"/>
    </source>
</evidence>